<dbReference type="SUPFAM" id="SSF50104">
    <property type="entry name" value="Translation proteins SH3-like domain"/>
    <property type="match status" value="1"/>
</dbReference>
<evidence type="ECO:0000259" key="3">
    <source>
        <dbReference type="SMART" id="SM00841"/>
    </source>
</evidence>
<dbReference type="Pfam" id="PF08207">
    <property type="entry name" value="EFP_N"/>
    <property type="match status" value="1"/>
</dbReference>
<comment type="similarity">
    <text evidence="1 2">Belongs to the elongation factor P family.</text>
</comment>
<dbReference type="InterPro" id="IPR015365">
    <property type="entry name" value="Elong-fact-P_C"/>
</dbReference>
<name>A0A1H2DN95_9BACT</name>
<dbReference type="PIRSF" id="PIRSF005901">
    <property type="entry name" value="EF-P"/>
    <property type="match status" value="1"/>
</dbReference>
<dbReference type="PANTHER" id="PTHR30053:SF14">
    <property type="entry name" value="TRANSLATION ELONGATION FACTOR KOW-LIKE DOMAIN-CONTAINING PROTEIN"/>
    <property type="match status" value="1"/>
</dbReference>
<dbReference type="NCBIfam" id="NF003392">
    <property type="entry name" value="PRK04542.1"/>
    <property type="match status" value="1"/>
</dbReference>
<evidence type="ECO:0000256" key="2">
    <source>
        <dbReference type="HAMAP-Rule" id="MF_00646"/>
    </source>
</evidence>
<dbReference type="GO" id="GO:0003746">
    <property type="term" value="F:translation elongation factor activity"/>
    <property type="evidence" value="ECO:0007669"/>
    <property type="project" value="UniProtKB-UniRule"/>
</dbReference>
<dbReference type="Gene3D" id="2.40.50.140">
    <property type="entry name" value="Nucleic acid-binding proteins"/>
    <property type="match status" value="2"/>
</dbReference>
<dbReference type="Pfam" id="PF01132">
    <property type="entry name" value="EFP"/>
    <property type="match status" value="1"/>
</dbReference>
<dbReference type="CDD" id="cd04470">
    <property type="entry name" value="S1_EF-P_repeat_1"/>
    <property type="match status" value="1"/>
</dbReference>
<dbReference type="InterPro" id="IPR020599">
    <property type="entry name" value="Transl_elong_fac_P/YeiP"/>
</dbReference>
<dbReference type="InterPro" id="IPR008991">
    <property type="entry name" value="Translation_prot_SH3-like_sf"/>
</dbReference>
<dbReference type="SMART" id="SM00841">
    <property type="entry name" value="Elong-fact-P_C"/>
    <property type="match status" value="1"/>
</dbReference>
<dbReference type="InterPro" id="IPR011897">
    <property type="entry name" value="Transl_elong_p-like_YeiP"/>
</dbReference>
<evidence type="ECO:0000256" key="1">
    <source>
        <dbReference type="ARBA" id="ARBA00009479"/>
    </source>
</evidence>
<organism evidence="5 6">
    <name type="scientific">Desulfobacula phenolica</name>
    <dbReference type="NCBI Taxonomy" id="90732"/>
    <lineage>
        <taxon>Bacteria</taxon>
        <taxon>Pseudomonadati</taxon>
        <taxon>Thermodesulfobacteriota</taxon>
        <taxon>Desulfobacteria</taxon>
        <taxon>Desulfobacterales</taxon>
        <taxon>Desulfobacteraceae</taxon>
        <taxon>Desulfobacula</taxon>
    </lineage>
</organism>
<dbReference type="InterPro" id="IPR001059">
    <property type="entry name" value="Transl_elong_P/YeiP_cen"/>
</dbReference>
<gene>
    <name evidence="5" type="ORF">SAMN04487931_101216</name>
</gene>
<evidence type="ECO:0000313" key="5">
    <source>
        <dbReference type="EMBL" id="SDT84365.1"/>
    </source>
</evidence>
<dbReference type="FunFam" id="2.40.50.140:FF:000009">
    <property type="entry name" value="Elongation factor P"/>
    <property type="match status" value="1"/>
</dbReference>
<evidence type="ECO:0000259" key="4">
    <source>
        <dbReference type="SMART" id="SM01185"/>
    </source>
</evidence>
<dbReference type="Pfam" id="PF09285">
    <property type="entry name" value="Elong-fact-P_C"/>
    <property type="match status" value="1"/>
</dbReference>
<dbReference type="AlphaFoldDB" id="A0A1H2DN95"/>
<dbReference type="NCBIfam" id="NF001810">
    <property type="entry name" value="PRK00529.1"/>
    <property type="match status" value="1"/>
</dbReference>
<dbReference type="PANTHER" id="PTHR30053">
    <property type="entry name" value="ELONGATION FACTOR P"/>
    <property type="match status" value="1"/>
</dbReference>
<accession>A0A1H2DN95</accession>
<sequence>MPKACELKKGNVVEINNDAYMVKHIDVKTPSARGAVTLYKIRFNNIKTKQKYEESYKGNDMLNEVALLKRPVQYLYPDGALHVFMDSQEYSQYMIENDAIEDELVWITDGMEGLVALIIDENMVSIEIPNALVFEISETAPGIKGASASARTKPATLSNGVEIQIPEYLEAGDMIKVNTETKKFMSKA</sequence>
<dbReference type="FunFam" id="2.40.50.140:FF:000004">
    <property type="entry name" value="Elongation factor P"/>
    <property type="match status" value="1"/>
</dbReference>
<keyword evidence="5" id="KW-0648">Protein biosynthesis</keyword>
<dbReference type="Gene3D" id="2.30.30.30">
    <property type="match status" value="1"/>
</dbReference>
<dbReference type="SMART" id="SM01185">
    <property type="entry name" value="EFP"/>
    <property type="match status" value="1"/>
</dbReference>
<dbReference type="Proteomes" id="UP000199608">
    <property type="component" value="Unassembled WGS sequence"/>
</dbReference>
<dbReference type="InterPro" id="IPR012340">
    <property type="entry name" value="NA-bd_OB-fold"/>
</dbReference>
<dbReference type="InterPro" id="IPR013185">
    <property type="entry name" value="Transl_elong_KOW-like"/>
</dbReference>
<dbReference type="GO" id="GO:0043043">
    <property type="term" value="P:peptide biosynthetic process"/>
    <property type="evidence" value="ECO:0007669"/>
    <property type="project" value="InterPro"/>
</dbReference>
<protein>
    <recommendedName>
        <fullName evidence="2">Elongation factor P-like protein</fullName>
    </recommendedName>
</protein>
<evidence type="ECO:0000313" key="6">
    <source>
        <dbReference type="Proteomes" id="UP000199608"/>
    </source>
</evidence>
<dbReference type="RefSeq" id="WP_014956810.1">
    <property type="nucleotide sequence ID" value="NZ_FNLL01000001.1"/>
</dbReference>
<feature type="domain" description="Translation elongation factor P/YeiP central" evidence="4">
    <location>
        <begin position="69"/>
        <end position="124"/>
    </location>
</feature>
<dbReference type="EMBL" id="FNLL01000001">
    <property type="protein sequence ID" value="SDT84365.1"/>
    <property type="molecule type" value="Genomic_DNA"/>
</dbReference>
<dbReference type="SUPFAM" id="SSF50249">
    <property type="entry name" value="Nucleic acid-binding proteins"/>
    <property type="match status" value="2"/>
</dbReference>
<keyword evidence="6" id="KW-1185">Reference proteome</keyword>
<feature type="domain" description="Elongation factor P C-terminal" evidence="3">
    <location>
        <begin position="132"/>
        <end position="187"/>
    </location>
</feature>
<reference evidence="6" key="1">
    <citation type="submission" date="2016-10" db="EMBL/GenBank/DDBJ databases">
        <authorList>
            <person name="Varghese N."/>
            <person name="Submissions S."/>
        </authorList>
    </citation>
    <scope>NUCLEOTIDE SEQUENCE [LARGE SCALE GENOMIC DNA]</scope>
    <source>
        <strain evidence="6">DSM 3384</strain>
    </source>
</reference>
<keyword evidence="5" id="KW-0251">Elongation factor</keyword>
<dbReference type="HAMAP" id="MF_00646">
    <property type="entry name" value="EFP"/>
    <property type="match status" value="1"/>
</dbReference>
<proteinExistence type="inferred from homology"/>
<dbReference type="InterPro" id="IPR014722">
    <property type="entry name" value="Rib_uL2_dom2"/>
</dbReference>
<dbReference type="GO" id="GO:0005829">
    <property type="term" value="C:cytosol"/>
    <property type="evidence" value="ECO:0007669"/>
    <property type="project" value="UniProtKB-ARBA"/>
</dbReference>